<protein>
    <recommendedName>
        <fullName evidence="1">F-box domain-containing protein</fullName>
    </recommendedName>
</protein>
<feature type="domain" description="F-box" evidence="1">
    <location>
        <begin position="6"/>
        <end position="63"/>
    </location>
</feature>
<name>A0ABP9Y4J9_9FUNG</name>
<evidence type="ECO:0000313" key="2">
    <source>
        <dbReference type="EMBL" id="GAA5801915.1"/>
    </source>
</evidence>
<proteinExistence type="predicted"/>
<organism evidence="2 3">
    <name type="scientific">Helicostylum pulchrum</name>
    <dbReference type="NCBI Taxonomy" id="562976"/>
    <lineage>
        <taxon>Eukaryota</taxon>
        <taxon>Fungi</taxon>
        <taxon>Fungi incertae sedis</taxon>
        <taxon>Mucoromycota</taxon>
        <taxon>Mucoromycotina</taxon>
        <taxon>Mucoromycetes</taxon>
        <taxon>Mucorales</taxon>
        <taxon>Mucorineae</taxon>
        <taxon>Mucoraceae</taxon>
        <taxon>Helicostylum</taxon>
    </lineage>
</organism>
<accession>A0ABP9Y4J9</accession>
<dbReference type="Proteomes" id="UP001476247">
    <property type="component" value="Unassembled WGS sequence"/>
</dbReference>
<reference evidence="2 3" key="1">
    <citation type="submission" date="2024-04" db="EMBL/GenBank/DDBJ databases">
        <title>genome sequences of Mucor flavus KT1a and Helicostylum pulchrum KT1b strains isolation_sourced from the surface of a dry-aged beef.</title>
        <authorList>
            <person name="Toyotome T."/>
            <person name="Hosono M."/>
            <person name="Torimaru M."/>
            <person name="Fukuda K."/>
            <person name="Mikami N."/>
        </authorList>
    </citation>
    <scope>NUCLEOTIDE SEQUENCE [LARGE SCALE GENOMIC DNA]</scope>
    <source>
        <strain evidence="2 3">KT1b</strain>
    </source>
</reference>
<comment type="caution">
    <text evidence="2">The sequence shown here is derived from an EMBL/GenBank/DDBJ whole genome shotgun (WGS) entry which is preliminary data.</text>
</comment>
<gene>
    <name evidence="2" type="ORF">HPULCUR_007373</name>
</gene>
<sequence length="594" mass="69330">MSKDGWKDLPTDLLRIVFHYLEKQAKVDTYPISYIGFLSPNLLQCQLTCKNWSFLAESKLYNYIICKDPRNFELLLDSCSRNKDLVHYITFRYSVNDATQDIVISTFRKIALYFTELKAVYHYFRFVDEIWKLVKTERSKGQFGKLQVIPFKWSPDYDDIVQYNDMAWGLKNNLRELKIYDVNPAPVENTERLSHFPAVDTFQFKLSDFNNVYSIDQQLKKSRSVRSVDVDSIGFKNYTFYAPIQNSSSVNVLPYTRQLDIKKTLYDSKMFSYIMQVFPNLNKITLTPNSKTMAPLSTEITIQFLRYLLRIRNISVTDIPLQNTDQVLMGFYDQKRIVNRLDIIYSQDKEGGFSNVSIDTHNSKSIYINVKCLKESPKIILPRIGMIEKNVDNVQCIRMLMGFDIDIPDNVNLLVNQEDDDRLSNIFSKCPNLKVIYIASTILRTFGTSLQEKKIPFIEKVDLNSSLVYGSFLFDMSFHFPFIDQFEINLCRFDGETKDNVTINMPDTKFTNITYGDFTEINKLYLKLITIENNTTSWFVGNIDGSNTCTENEYQNSLQDRKSLSLFIQCKQVNTFAFRSEEFDLVGKKFLKLV</sequence>
<evidence type="ECO:0000259" key="1">
    <source>
        <dbReference type="Pfam" id="PF12937"/>
    </source>
</evidence>
<dbReference type="EMBL" id="BAABUJ010000020">
    <property type="protein sequence ID" value="GAA5801915.1"/>
    <property type="molecule type" value="Genomic_DNA"/>
</dbReference>
<dbReference type="Pfam" id="PF12937">
    <property type="entry name" value="F-box-like"/>
    <property type="match status" value="1"/>
</dbReference>
<dbReference type="InterPro" id="IPR001810">
    <property type="entry name" value="F-box_dom"/>
</dbReference>
<evidence type="ECO:0000313" key="3">
    <source>
        <dbReference type="Proteomes" id="UP001476247"/>
    </source>
</evidence>
<keyword evidence="3" id="KW-1185">Reference proteome</keyword>